<evidence type="ECO:0000256" key="1">
    <source>
        <dbReference type="SAM" id="MobiDB-lite"/>
    </source>
</evidence>
<protein>
    <submittedName>
        <fullName evidence="3">Uncharacterized protein</fullName>
    </submittedName>
</protein>
<keyword evidence="2" id="KW-1133">Transmembrane helix</keyword>
<evidence type="ECO:0000313" key="3">
    <source>
        <dbReference type="EMBL" id="PPQ74259.1"/>
    </source>
</evidence>
<feature type="region of interest" description="Disordered" evidence="1">
    <location>
        <begin position="344"/>
        <end position="376"/>
    </location>
</feature>
<name>A0A409W6T3_9AGAR</name>
<feature type="transmembrane region" description="Helical" evidence="2">
    <location>
        <begin position="193"/>
        <end position="213"/>
    </location>
</feature>
<organism evidence="3 4">
    <name type="scientific">Gymnopilus dilepis</name>
    <dbReference type="NCBI Taxonomy" id="231916"/>
    <lineage>
        <taxon>Eukaryota</taxon>
        <taxon>Fungi</taxon>
        <taxon>Dikarya</taxon>
        <taxon>Basidiomycota</taxon>
        <taxon>Agaricomycotina</taxon>
        <taxon>Agaricomycetes</taxon>
        <taxon>Agaricomycetidae</taxon>
        <taxon>Agaricales</taxon>
        <taxon>Agaricineae</taxon>
        <taxon>Hymenogastraceae</taxon>
        <taxon>Gymnopilus</taxon>
    </lineage>
</organism>
<feature type="transmembrane region" description="Helical" evidence="2">
    <location>
        <begin position="39"/>
        <end position="60"/>
    </location>
</feature>
<dbReference type="AlphaFoldDB" id="A0A409W6T3"/>
<comment type="caution">
    <text evidence="3">The sequence shown here is derived from an EMBL/GenBank/DDBJ whole genome shotgun (WGS) entry which is preliminary data.</text>
</comment>
<accession>A0A409W6T3</accession>
<evidence type="ECO:0000256" key="2">
    <source>
        <dbReference type="SAM" id="Phobius"/>
    </source>
</evidence>
<dbReference type="OrthoDB" id="3265004at2759"/>
<gene>
    <name evidence="3" type="ORF">CVT26_004452</name>
</gene>
<proteinExistence type="predicted"/>
<sequence length="376" mass="41771">MSSLSHFVSAQRTLISSEVNSTILGDFLWVSKMSPRNAAIAWAISLSYYAFSTFALMNWYRVQLTMANHSKTQHALFAALLNGSHCLTLVSDLMTFAMMFVAEGILKLTADQATFAAVEHIQIDIWGCYHVSGRSSNVIFIPGSLLFYKIGKYTFLKPQISIVEFIVLGVIGVDQLDTSRRQSDLCNHLHAVQTLITLFVTLYSSAFIAYRIYTTLIRDILRNYKRPLIHSLDILVQSGATYSVAVVVLIISNFILQTTSSKVSWLTAGYYTPVLFVFISVSSHVEVPSTIDMMSSLLLLLIKVAGRCTDNSLAMLDENDIYGSNSAFPSSPLILSGSQLHLQSTQDDVELQPPLSEKSRGLEPWMPGVEEPSEKR</sequence>
<keyword evidence="4" id="KW-1185">Reference proteome</keyword>
<dbReference type="InParanoid" id="A0A409W6T3"/>
<dbReference type="EMBL" id="NHYE01005353">
    <property type="protein sequence ID" value="PPQ74259.1"/>
    <property type="molecule type" value="Genomic_DNA"/>
</dbReference>
<reference evidence="3 4" key="1">
    <citation type="journal article" date="2018" name="Evol. Lett.">
        <title>Horizontal gene cluster transfer increased hallucinogenic mushroom diversity.</title>
        <authorList>
            <person name="Reynolds H.T."/>
            <person name="Vijayakumar V."/>
            <person name="Gluck-Thaler E."/>
            <person name="Korotkin H.B."/>
            <person name="Matheny P.B."/>
            <person name="Slot J.C."/>
        </authorList>
    </citation>
    <scope>NUCLEOTIDE SEQUENCE [LARGE SCALE GENOMIC DNA]</scope>
    <source>
        <strain evidence="3 4">SRW20</strain>
    </source>
</reference>
<feature type="transmembrane region" description="Helical" evidence="2">
    <location>
        <begin position="234"/>
        <end position="256"/>
    </location>
</feature>
<evidence type="ECO:0000313" key="4">
    <source>
        <dbReference type="Proteomes" id="UP000284706"/>
    </source>
</evidence>
<keyword evidence="2" id="KW-0472">Membrane</keyword>
<feature type="transmembrane region" description="Helical" evidence="2">
    <location>
        <begin position="268"/>
        <end position="287"/>
    </location>
</feature>
<dbReference type="Proteomes" id="UP000284706">
    <property type="component" value="Unassembled WGS sequence"/>
</dbReference>
<keyword evidence="2" id="KW-0812">Transmembrane</keyword>